<dbReference type="OrthoDB" id="7928618at2"/>
<proteinExistence type="predicted"/>
<dbReference type="Proteomes" id="UP000319817">
    <property type="component" value="Chromosome"/>
</dbReference>
<name>A0A517NW90_9BACT</name>
<organism evidence="2 3">
    <name type="scientific">Stieleria marina</name>
    <dbReference type="NCBI Taxonomy" id="1930275"/>
    <lineage>
        <taxon>Bacteria</taxon>
        <taxon>Pseudomonadati</taxon>
        <taxon>Planctomycetota</taxon>
        <taxon>Planctomycetia</taxon>
        <taxon>Pirellulales</taxon>
        <taxon>Pirellulaceae</taxon>
        <taxon>Stieleria</taxon>
    </lineage>
</organism>
<protein>
    <submittedName>
        <fullName evidence="2">Uncharacterized protein</fullName>
    </submittedName>
</protein>
<reference evidence="2 3" key="1">
    <citation type="submission" date="2019-02" db="EMBL/GenBank/DDBJ databases">
        <title>Deep-cultivation of Planctomycetes and their phenomic and genomic characterization uncovers novel biology.</title>
        <authorList>
            <person name="Wiegand S."/>
            <person name="Jogler M."/>
            <person name="Boedeker C."/>
            <person name="Pinto D."/>
            <person name="Vollmers J."/>
            <person name="Rivas-Marin E."/>
            <person name="Kohn T."/>
            <person name="Peeters S.H."/>
            <person name="Heuer A."/>
            <person name="Rast P."/>
            <person name="Oberbeckmann S."/>
            <person name="Bunk B."/>
            <person name="Jeske O."/>
            <person name="Meyerdierks A."/>
            <person name="Storesund J.E."/>
            <person name="Kallscheuer N."/>
            <person name="Luecker S."/>
            <person name="Lage O.M."/>
            <person name="Pohl T."/>
            <person name="Merkel B.J."/>
            <person name="Hornburger P."/>
            <person name="Mueller R.-W."/>
            <person name="Bruemmer F."/>
            <person name="Labrenz M."/>
            <person name="Spormann A.M."/>
            <person name="Op den Camp H."/>
            <person name="Overmann J."/>
            <person name="Amann R."/>
            <person name="Jetten M.S.M."/>
            <person name="Mascher T."/>
            <person name="Medema M.H."/>
            <person name="Devos D.P."/>
            <person name="Kaster A.-K."/>
            <person name="Ovreas L."/>
            <person name="Rohde M."/>
            <person name="Galperin M.Y."/>
            <person name="Jogler C."/>
        </authorList>
    </citation>
    <scope>NUCLEOTIDE SEQUENCE [LARGE SCALE GENOMIC DNA]</scope>
    <source>
        <strain evidence="2 3">K23_9</strain>
    </source>
</reference>
<gene>
    <name evidence="2" type="ORF">K239x_33850</name>
</gene>
<feature type="compositionally biased region" description="Polar residues" evidence="1">
    <location>
        <begin position="278"/>
        <end position="294"/>
    </location>
</feature>
<evidence type="ECO:0000256" key="1">
    <source>
        <dbReference type="SAM" id="MobiDB-lite"/>
    </source>
</evidence>
<dbReference type="RefSeq" id="WP_145419228.1">
    <property type="nucleotide sequence ID" value="NZ_CP036526.1"/>
</dbReference>
<keyword evidence="3" id="KW-1185">Reference proteome</keyword>
<feature type="region of interest" description="Disordered" evidence="1">
    <location>
        <begin position="147"/>
        <end position="194"/>
    </location>
</feature>
<sequence>MNTNHTTNRKRAGLFRLIATAGQRRTLLACFAVAIAGTSVLVADQPLLTGPLGTNAASINPFTAEQVDPNLPTTVAPNMATPKTPFEPAAFDKSIRTSLMQIGDTSRSAPQTHTPSVPETQYDRQRFDQSINVSLQRLNDLSQSAATQSAATLSAPENASADTPSNPAAATPGVQLGPDVSLGGTMASTSLPSQDSAAPIAGLIQRPTGSVNASAMREMPIDAMQSTRSYLSGAQPSASGVPNLLNDDILGRGLENDGPISSAFANTHAPSVLAGGSLATQSTSGKPNSANCQPGQYHREDFSPTPIDAASTYHDGQREAWVYDAKRDVPTQRPLIEWPREWYGSGITPKGLNFFGAKNLVRPKLYLYGDYRTGIISGRNAKGRTDNWAHRLNLDLDYQLTDTERFHTFVGPLDNNNQFTRFQLVDGDVQFREEINFTPVTGFFEGDLGVMMGATHGRTSPFELPITMGLIPLLFQNGIWMEDALTGAAFALPARHSQLLNISNMDWTFFAGVDQLNSPAFDSDSAAQVFGTALFIEAYGGYIETGYAYLNDRNNDARDYHNATVSFTKRYFDRISNSVRVIVNAGQDGAKDNRTADGALLLVENSWITSTPLTVVPYANFFVGWDRPQSVARAAASGGILRNSGINFDTDGVNGFASLDATGSDSAGGAIGVDLIGDDLDKQLVIEAAYQTPHGSGNPNLPDDQFAIGSRFQVNLSHATLLRFDVMHGWRRGLVDVYGTRMEYRWKF</sequence>
<feature type="compositionally biased region" description="Polar residues" evidence="1">
    <location>
        <begin position="103"/>
        <end position="119"/>
    </location>
</feature>
<evidence type="ECO:0000313" key="2">
    <source>
        <dbReference type="EMBL" id="QDT11389.1"/>
    </source>
</evidence>
<evidence type="ECO:0000313" key="3">
    <source>
        <dbReference type="Proteomes" id="UP000319817"/>
    </source>
</evidence>
<feature type="region of interest" description="Disordered" evidence="1">
    <location>
        <begin position="275"/>
        <end position="310"/>
    </location>
</feature>
<dbReference type="AlphaFoldDB" id="A0A517NW90"/>
<feature type="region of interest" description="Disordered" evidence="1">
    <location>
        <begin position="103"/>
        <end position="125"/>
    </location>
</feature>
<accession>A0A517NW90</accession>
<dbReference type="EMBL" id="CP036526">
    <property type="protein sequence ID" value="QDT11389.1"/>
    <property type="molecule type" value="Genomic_DNA"/>
</dbReference>